<proteinExistence type="predicted"/>
<dbReference type="Pfam" id="PF11363">
    <property type="entry name" value="DUF3164"/>
    <property type="match status" value="1"/>
</dbReference>
<dbReference type="EMBL" id="JAMZEJ010000004">
    <property type="protein sequence ID" value="MCQ8240537.1"/>
    <property type="molecule type" value="Genomic_DNA"/>
</dbReference>
<dbReference type="InterPro" id="IPR021505">
    <property type="entry name" value="Phage_B3_Orf6"/>
</dbReference>
<keyword evidence="2" id="KW-1185">Reference proteome</keyword>
<comment type="caution">
    <text evidence="1">The sequence shown here is derived from an EMBL/GenBank/DDBJ whole genome shotgun (WGS) entry which is preliminary data.</text>
</comment>
<evidence type="ECO:0000313" key="2">
    <source>
        <dbReference type="Proteomes" id="UP001524547"/>
    </source>
</evidence>
<protein>
    <submittedName>
        <fullName evidence="1">DUF3164 family protein</fullName>
    </submittedName>
</protein>
<reference evidence="1 2" key="1">
    <citation type="submission" date="2022-06" db="EMBL/GenBank/DDBJ databases">
        <title>Rhizosaccharibacter gen. nov. sp. nov. KSS12, endophytic bacteria isolated from sugarcane.</title>
        <authorList>
            <person name="Pitiwittayakul N."/>
        </authorList>
    </citation>
    <scope>NUCLEOTIDE SEQUENCE [LARGE SCALE GENOMIC DNA]</scope>
    <source>
        <strain evidence="1 2">KSS12</strain>
    </source>
</reference>
<dbReference type="RefSeq" id="WP_422919286.1">
    <property type="nucleotide sequence ID" value="NZ_JAMZEJ010000004.1"/>
</dbReference>
<evidence type="ECO:0000313" key="1">
    <source>
        <dbReference type="EMBL" id="MCQ8240537.1"/>
    </source>
</evidence>
<name>A0ABT1VX89_9PROT</name>
<gene>
    <name evidence="1" type="ORF">NFI88_06720</name>
</gene>
<sequence length="211" mass="22771">MTATPDSAPAIPDGYVRDGKGRLVPLSMVKPEEQLEDALVRGLISEAVELRDIVGGFRAKAVGEIDALVAMLAEKYGAKLGGTKGNLTLSSYDGLLQVKIAIADALAFGPQLQAAKSLIDECLTDWTAGGNDNVRALINDAFDVGKEGKLRIDRILGLRRLNIDDERWLRAMAAIGDAVRVESSRSFVRFYQRESLDKPFVAVSLDIAKLG</sequence>
<dbReference type="Proteomes" id="UP001524547">
    <property type="component" value="Unassembled WGS sequence"/>
</dbReference>
<organism evidence="1 2">
    <name type="scientific">Rhizosaccharibacter radicis</name>
    <dbReference type="NCBI Taxonomy" id="2782605"/>
    <lineage>
        <taxon>Bacteria</taxon>
        <taxon>Pseudomonadati</taxon>
        <taxon>Pseudomonadota</taxon>
        <taxon>Alphaproteobacteria</taxon>
        <taxon>Acetobacterales</taxon>
        <taxon>Acetobacteraceae</taxon>
        <taxon>Rhizosaccharibacter</taxon>
    </lineage>
</organism>
<accession>A0ABT1VX89</accession>